<name>A0A1M7UST1_9ACTN</name>
<dbReference type="AlphaFoldDB" id="A0A1M7UST1"/>
<gene>
    <name evidence="4" type="ORF">SAMN05660350_03872</name>
</gene>
<dbReference type="RefSeq" id="WP_072920305.1">
    <property type="nucleotide sequence ID" value="NZ_FRDM01000028.1"/>
</dbReference>
<keyword evidence="4" id="KW-0418">Kinase</keyword>
<dbReference type="Proteomes" id="UP000184428">
    <property type="component" value="Unassembled WGS sequence"/>
</dbReference>
<dbReference type="Gene3D" id="3.30.565.10">
    <property type="entry name" value="Histidine kinase-like ATPase, C-terminal domain"/>
    <property type="match status" value="1"/>
</dbReference>
<dbReference type="InterPro" id="IPR047718">
    <property type="entry name" value="RsbA-like_anti_sig"/>
</dbReference>
<protein>
    <submittedName>
        <fullName evidence="4">Anti-sigma regulatory factor (Ser/Thr protein kinase)</fullName>
    </submittedName>
</protein>
<keyword evidence="1" id="KW-0723">Serine/threonine-protein kinase</keyword>
<dbReference type="InterPro" id="IPR036890">
    <property type="entry name" value="HATPase_C_sf"/>
</dbReference>
<dbReference type="InterPro" id="IPR025847">
    <property type="entry name" value="MEDS_domain"/>
</dbReference>
<evidence type="ECO:0000259" key="3">
    <source>
        <dbReference type="Pfam" id="PF14417"/>
    </source>
</evidence>
<reference evidence="4 5" key="1">
    <citation type="submission" date="2016-12" db="EMBL/GenBank/DDBJ databases">
        <authorList>
            <person name="Song W.-J."/>
            <person name="Kurnit D.M."/>
        </authorList>
    </citation>
    <scope>NUCLEOTIDE SEQUENCE [LARGE SCALE GENOMIC DNA]</scope>
    <source>
        <strain evidence="4 5">DSM 43162</strain>
    </source>
</reference>
<dbReference type="SUPFAM" id="SSF55874">
    <property type="entry name" value="ATPase domain of HSP90 chaperone/DNA topoisomerase II/histidine kinase"/>
    <property type="match status" value="1"/>
</dbReference>
<evidence type="ECO:0000256" key="1">
    <source>
        <dbReference type="ARBA" id="ARBA00022527"/>
    </source>
</evidence>
<dbReference type="CDD" id="cd16936">
    <property type="entry name" value="HATPase_RsbW-like"/>
    <property type="match status" value="1"/>
</dbReference>
<keyword evidence="4" id="KW-0808">Transferase</keyword>
<evidence type="ECO:0000259" key="2">
    <source>
        <dbReference type="Pfam" id="PF13581"/>
    </source>
</evidence>
<organism evidence="4 5">
    <name type="scientific">Geodermatophilus obscurus</name>
    <dbReference type="NCBI Taxonomy" id="1861"/>
    <lineage>
        <taxon>Bacteria</taxon>
        <taxon>Bacillati</taxon>
        <taxon>Actinomycetota</taxon>
        <taxon>Actinomycetes</taxon>
        <taxon>Geodermatophilales</taxon>
        <taxon>Geodermatophilaceae</taxon>
        <taxon>Geodermatophilus</taxon>
    </lineage>
</organism>
<accession>A0A1M7UST1</accession>
<dbReference type="Pfam" id="PF14417">
    <property type="entry name" value="MEDS"/>
    <property type="match status" value="1"/>
</dbReference>
<dbReference type="Pfam" id="PF13581">
    <property type="entry name" value="HATPase_c_2"/>
    <property type="match status" value="1"/>
</dbReference>
<dbReference type="PANTHER" id="PTHR35526:SF3">
    <property type="entry name" value="ANTI-SIGMA-F FACTOR RSBW"/>
    <property type="match status" value="1"/>
</dbReference>
<dbReference type="OrthoDB" id="4088450at2"/>
<dbReference type="InterPro" id="IPR050267">
    <property type="entry name" value="Anti-sigma-factor_SerPK"/>
</dbReference>
<dbReference type="InterPro" id="IPR003594">
    <property type="entry name" value="HATPase_dom"/>
</dbReference>
<evidence type="ECO:0000313" key="4">
    <source>
        <dbReference type="EMBL" id="SHN86072.1"/>
    </source>
</evidence>
<sequence>MSESRTGEYARRSVDGYIHDALLYDSVGELTGVAAPFLLEGLAAGDAAVIAAGARTTSVLTEAVDGDPRVQVLGRSDVYGTRTPTAITAIRRLAERNAAEGIGRVRVVGEVDFGRTQRDWLEWQRYEAVINIALAPWPLWGLCVFDAQRLPEQVLVSALRTHPNLVTPEGRASNPLFGDPVRYLRSFPVPPEPLESTPPRLAAWDVSDFIGLRHAVAAELATSDAPRDVLGDFLIAVDEMTSNAVRHGQPPIDVALWISSDRLVCTVRDRGRGWDDPLAGYDPAHGGDLSRGGMGLWLARQFCDHVDITHPGEGVSVRLTTRLH</sequence>
<proteinExistence type="predicted"/>
<dbReference type="PANTHER" id="PTHR35526">
    <property type="entry name" value="ANTI-SIGMA-F FACTOR RSBW-RELATED"/>
    <property type="match status" value="1"/>
</dbReference>
<dbReference type="NCBIfam" id="NF041045">
    <property type="entry name" value="RsbA_anti_sig"/>
    <property type="match status" value="1"/>
</dbReference>
<evidence type="ECO:0000313" key="5">
    <source>
        <dbReference type="Proteomes" id="UP000184428"/>
    </source>
</evidence>
<feature type="domain" description="MEDS" evidence="3">
    <location>
        <begin position="19"/>
        <end position="163"/>
    </location>
</feature>
<feature type="domain" description="Histidine kinase/HSP90-like ATPase" evidence="2">
    <location>
        <begin position="212"/>
        <end position="320"/>
    </location>
</feature>
<dbReference type="GO" id="GO:0004674">
    <property type="term" value="F:protein serine/threonine kinase activity"/>
    <property type="evidence" value="ECO:0007669"/>
    <property type="project" value="UniProtKB-KW"/>
</dbReference>
<dbReference type="EMBL" id="FRDM01000028">
    <property type="protein sequence ID" value="SHN86072.1"/>
    <property type="molecule type" value="Genomic_DNA"/>
</dbReference>